<keyword evidence="4" id="KW-0006">Acetoin catabolism</keyword>
<evidence type="ECO:0000313" key="7">
    <source>
        <dbReference type="Proteomes" id="UP000622653"/>
    </source>
</evidence>
<dbReference type="InterPro" id="IPR003085">
    <property type="entry name" value="AcuC"/>
</dbReference>
<dbReference type="RefSeq" id="WP_194561295.1">
    <property type="nucleotide sequence ID" value="NZ_JADKPV010000001.1"/>
</dbReference>
<dbReference type="GO" id="GO:0040029">
    <property type="term" value="P:epigenetic regulation of gene expression"/>
    <property type="evidence" value="ECO:0007669"/>
    <property type="project" value="TreeGrafter"/>
</dbReference>
<accession>A0A8J7G7Z1</accession>
<dbReference type="InterPro" id="IPR037138">
    <property type="entry name" value="His_deacetylse_dom_sf"/>
</dbReference>
<dbReference type="UniPathway" id="UPA00040"/>
<dbReference type="CDD" id="cd09994">
    <property type="entry name" value="HDAC_AcuC_like"/>
    <property type="match status" value="1"/>
</dbReference>
<protein>
    <recommendedName>
        <fullName evidence="3">Acetoin utilization protein AcuC</fullName>
    </recommendedName>
</protein>
<comment type="pathway">
    <text evidence="1">Ketone degradation; acetoin degradation.</text>
</comment>
<feature type="domain" description="Histone deacetylase" evidence="5">
    <location>
        <begin position="21"/>
        <end position="316"/>
    </location>
</feature>
<evidence type="ECO:0000313" key="6">
    <source>
        <dbReference type="EMBL" id="MBF4499814.1"/>
    </source>
</evidence>
<name>A0A8J7G7Z1_9BACL</name>
<evidence type="ECO:0000256" key="2">
    <source>
        <dbReference type="ARBA" id="ARBA00005947"/>
    </source>
</evidence>
<evidence type="ECO:0000256" key="3">
    <source>
        <dbReference type="ARBA" id="ARBA00020218"/>
    </source>
</evidence>
<dbReference type="InterPro" id="IPR023801">
    <property type="entry name" value="His_deacetylse_dom"/>
</dbReference>
<evidence type="ECO:0000259" key="5">
    <source>
        <dbReference type="Pfam" id="PF00850"/>
    </source>
</evidence>
<dbReference type="SUPFAM" id="SSF52768">
    <property type="entry name" value="Arginase/deacetylase"/>
    <property type="match status" value="1"/>
</dbReference>
<dbReference type="Pfam" id="PF00850">
    <property type="entry name" value="Hist_deacetyl"/>
    <property type="match status" value="1"/>
</dbReference>
<organism evidence="6 7">
    <name type="scientific">Savagea serpentis</name>
    <dbReference type="NCBI Taxonomy" id="2785297"/>
    <lineage>
        <taxon>Bacteria</taxon>
        <taxon>Bacillati</taxon>
        <taxon>Bacillota</taxon>
        <taxon>Bacilli</taxon>
        <taxon>Bacillales</taxon>
        <taxon>Caryophanaceae</taxon>
        <taxon>Savagea</taxon>
    </lineage>
</organism>
<dbReference type="InterPro" id="IPR000286">
    <property type="entry name" value="HDACs"/>
</dbReference>
<gene>
    <name evidence="6" type="ORF">IRY55_00460</name>
</gene>
<dbReference type="Gene3D" id="3.40.800.20">
    <property type="entry name" value="Histone deacetylase domain"/>
    <property type="match status" value="1"/>
</dbReference>
<dbReference type="EMBL" id="JADKPV010000001">
    <property type="protein sequence ID" value="MBF4499814.1"/>
    <property type="molecule type" value="Genomic_DNA"/>
</dbReference>
<dbReference type="PANTHER" id="PTHR10625">
    <property type="entry name" value="HISTONE DEACETYLASE HDAC1-RELATED"/>
    <property type="match status" value="1"/>
</dbReference>
<dbReference type="AlphaFoldDB" id="A0A8J7G7Z1"/>
<evidence type="ECO:0000256" key="1">
    <source>
        <dbReference type="ARBA" id="ARBA00005101"/>
    </source>
</evidence>
<dbReference type="PRINTS" id="PR01270">
    <property type="entry name" value="HDASUPER"/>
</dbReference>
<dbReference type="PRINTS" id="PR01272">
    <property type="entry name" value="ACUCPROTEIN"/>
</dbReference>
<dbReference type="Proteomes" id="UP000622653">
    <property type="component" value="Unassembled WGS sequence"/>
</dbReference>
<dbReference type="GO" id="GO:0045150">
    <property type="term" value="P:acetoin catabolic process"/>
    <property type="evidence" value="ECO:0007669"/>
    <property type="project" value="UniProtKB-UniPathway"/>
</dbReference>
<proteinExistence type="inferred from homology"/>
<keyword evidence="7" id="KW-1185">Reference proteome</keyword>
<comment type="similarity">
    <text evidence="2">Belongs to the histone deacetylase family.</text>
</comment>
<reference evidence="6" key="1">
    <citation type="submission" date="2020-11" db="EMBL/GenBank/DDBJ databases">
        <title>Multidrug resistant novel bacterium Savagea serpentis sp. nov., isolated from the scats of a vine snake (Ahaetulla nasuta).</title>
        <authorList>
            <person name="Venkata Ramana V."/>
            <person name="Vikas Patil S."/>
            <person name="Yogita Lugani V."/>
        </authorList>
    </citation>
    <scope>NUCLEOTIDE SEQUENCE</scope>
    <source>
        <strain evidence="6">SN6</strain>
    </source>
</reference>
<dbReference type="PANTHER" id="PTHR10625:SF10">
    <property type="entry name" value="HISTONE DEACETYLASE HDAC1"/>
    <property type="match status" value="1"/>
</dbReference>
<sequence>MVQNKFVFSEDFLHYHFKDGHPFNQNRMYIAYQLLRAIGALTDEQIVAPRIATDEELLLVHDARYIDFIKRASDSPVTQEEINKYGVGTEDTPIFDNMHEATALIVGGTLTAVEEVMEGRAKYSANLSGGLHHSFRSKASGFCIYNDCSVAIEHLVQNYGKKVLYVDTDAHHGDGVQWSFYDNPNVITLSIHETGRYLFPGTGEVSERGTGQGYGSSFNIPLDAFTEDDSFAQVYTEAMERICDHFKPDVILTQNGADAHTYDPLTHLHCSIDLYETIPKVARRLADTYCEGRWIATGGGGYDWRAVTRAWAMIWLVMNDIDIPEGPLPPDVVKEIQKYYDEPLDLHWRDPVDIFAPIERRSVIDVNNYNALQRALSVVCP</sequence>
<comment type="caution">
    <text evidence="6">The sequence shown here is derived from an EMBL/GenBank/DDBJ whole genome shotgun (WGS) entry which is preliminary data.</text>
</comment>
<evidence type="ECO:0000256" key="4">
    <source>
        <dbReference type="ARBA" id="ARBA00022627"/>
    </source>
</evidence>
<dbReference type="GO" id="GO:0004407">
    <property type="term" value="F:histone deacetylase activity"/>
    <property type="evidence" value="ECO:0007669"/>
    <property type="project" value="TreeGrafter"/>
</dbReference>
<dbReference type="InterPro" id="IPR023696">
    <property type="entry name" value="Ureohydrolase_dom_sf"/>
</dbReference>